<dbReference type="eggNOG" id="KOG1231">
    <property type="taxonomic scope" value="Eukaryota"/>
</dbReference>
<dbReference type="OrthoDB" id="2151789at2759"/>
<evidence type="ECO:0000259" key="6">
    <source>
        <dbReference type="PROSITE" id="PS51387"/>
    </source>
</evidence>
<evidence type="ECO:0000256" key="4">
    <source>
        <dbReference type="ARBA" id="ARBA00023002"/>
    </source>
</evidence>
<reference evidence="7 8" key="1">
    <citation type="journal article" date="2013" name="PLoS Genet.">
        <title>The genome and development-dependent transcriptomes of Pyronema confluens: a window into fungal evolution.</title>
        <authorList>
            <person name="Traeger S."/>
            <person name="Altegoer F."/>
            <person name="Freitag M."/>
            <person name="Gabaldon T."/>
            <person name="Kempken F."/>
            <person name="Kumar A."/>
            <person name="Marcet-Houben M."/>
            <person name="Poggeler S."/>
            <person name="Stajich J.E."/>
            <person name="Nowrousian M."/>
        </authorList>
    </citation>
    <scope>NUCLEOTIDE SEQUENCE [LARGE SCALE GENOMIC DNA]</scope>
    <source>
        <strain evidence="8">CBS 100304</strain>
        <tissue evidence="7">Vegetative mycelium</tissue>
    </source>
</reference>
<dbReference type="PANTHER" id="PTHR42973:SF54">
    <property type="entry name" value="FAD-BINDING PCMH-TYPE DOMAIN-CONTAINING PROTEIN"/>
    <property type="match status" value="1"/>
</dbReference>
<dbReference type="Pfam" id="PF01565">
    <property type="entry name" value="FAD_binding_4"/>
    <property type="match status" value="1"/>
</dbReference>
<dbReference type="InterPro" id="IPR016166">
    <property type="entry name" value="FAD-bd_PCMH"/>
</dbReference>
<dbReference type="InterPro" id="IPR016169">
    <property type="entry name" value="FAD-bd_PCMH_sub2"/>
</dbReference>
<evidence type="ECO:0000256" key="2">
    <source>
        <dbReference type="ARBA" id="ARBA00022630"/>
    </source>
</evidence>
<evidence type="ECO:0000313" key="8">
    <source>
        <dbReference type="Proteomes" id="UP000018144"/>
    </source>
</evidence>
<dbReference type="PANTHER" id="PTHR42973">
    <property type="entry name" value="BINDING OXIDOREDUCTASE, PUTATIVE (AFU_ORTHOLOGUE AFUA_1G17690)-RELATED"/>
    <property type="match status" value="1"/>
</dbReference>
<evidence type="ECO:0000256" key="5">
    <source>
        <dbReference type="SAM" id="SignalP"/>
    </source>
</evidence>
<dbReference type="Gene3D" id="3.30.465.10">
    <property type="match status" value="1"/>
</dbReference>
<feature type="chain" id="PRO_5004652354" evidence="5">
    <location>
        <begin position="18"/>
        <end position="548"/>
    </location>
</feature>
<evidence type="ECO:0000313" key="7">
    <source>
        <dbReference type="EMBL" id="CCX31778.1"/>
    </source>
</evidence>
<dbReference type="Proteomes" id="UP000018144">
    <property type="component" value="Unassembled WGS sequence"/>
</dbReference>
<keyword evidence="8" id="KW-1185">Reference proteome</keyword>
<dbReference type="AlphaFoldDB" id="U4LIN1"/>
<accession>U4LIN1</accession>
<dbReference type="InterPro" id="IPR006094">
    <property type="entry name" value="Oxid_FAD_bind_N"/>
</dbReference>
<keyword evidence="5" id="KW-0732">Signal</keyword>
<name>U4LIN1_PYROM</name>
<dbReference type="GO" id="GO:0071949">
    <property type="term" value="F:FAD binding"/>
    <property type="evidence" value="ECO:0007669"/>
    <property type="project" value="InterPro"/>
</dbReference>
<dbReference type="STRING" id="1076935.U4LIN1"/>
<protein>
    <submittedName>
        <fullName evidence="7">Similar to Bifunctional solanapyrone synthase acc. no. D7UQ40</fullName>
    </submittedName>
</protein>
<keyword evidence="2" id="KW-0285">Flavoprotein</keyword>
<dbReference type="SUPFAM" id="SSF56176">
    <property type="entry name" value="FAD-binding/transporter-associated domain-like"/>
    <property type="match status" value="1"/>
</dbReference>
<gene>
    <name evidence="7" type="ORF">PCON_11422</name>
</gene>
<dbReference type="InterPro" id="IPR036318">
    <property type="entry name" value="FAD-bd_PCMH-like_sf"/>
</dbReference>
<evidence type="ECO:0000256" key="1">
    <source>
        <dbReference type="ARBA" id="ARBA00005466"/>
    </source>
</evidence>
<evidence type="ECO:0000256" key="3">
    <source>
        <dbReference type="ARBA" id="ARBA00022827"/>
    </source>
</evidence>
<organism evidence="7 8">
    <name type="scientific">Pyronema omphalodes (strain CBS 100304)</name>
    <name type="common">Pyronema confluens</name>
    <dbReference type="NCBI Taxonomy" id="1076935"/>
    <lineage>
        <taxon>Eukaryota</taxon>
        <taxon>Fungi</taxon>
        <taxon>Dikarya</taxon>
        <taxon>Ascomycota</taxon>
        <taxon>Pezizomycotina</taxon>
        <taxon>Pezizomycetes</taxon>
        <taxon>Pezizales</taxon>
        <taxon>Pyronemataceae</taxon>
        <taxon>Pyronema</taxon>
    </lineage>
</organism>
<proteinExistence type="inferred from homology"/>
<dbReference type="EMBL" id="HF935650">
    <property type="protein sequence ID" value="CCX31778.1"/>
    <property type="molecule type" value="Genomic_DNA"/>
</dbReference>
<dbReference type="OMA" id="STNCWLQ"/>
<dbReference type="InterPro" id="IPR050416">
    <property type="entry name" value="FAD-linked_Oxidoreductase"/>
</dbReference>
<dbReference type="PROSITE" id="PS51387">
    <property type="entry name" value="FAD_PCMH"/>
    <property type="match status" value="1"/>
</dbReference>
<sequence length="548" mass="58997">MKNIAMILFLSVSTVLADSCIANHSSNINDFVTGLRLSNNEAVDSVRSLLGKNSDLLVSDDNNSCQSQEASSLAFGPSKEERSAQLVCNVAGYAFQEELIAAGAANYTQLSHGSWSQTCWLSPRCIITPSSTDEVARAMRIITFLNARFAIRSGGHNPNPGFNSISSNGILVDLRKLNSLKLSDDGLVLSSGPGRRWEDLYKITSEANRTVIGARMPGVGVGGMLLGGGLGTFSAKYGMACDNIRNYEVVLPNSTIMNANSVENPDLFWALKGGGANFGIVTRFDINTHPVSRIWFASYLFASNDTSRVIDAIHAFGISGDTNGAVAVSISQASAYIGLVYAQPHRPDVFKPFLDIPHTAVVVPEAIGSPYDLNIAYEGILNPNPSRFDIQGISTTQDIGIYKAAFQSWNKIAAEVAGKTNGTAKMTFGIQPVNKDTITYSRKTGGNALNVPAINQAWLVATINWNDTAYDKIAHAAVAAAGNAYTKAAEERHGHVTFEYMNDASTNQNPLASYGSKNLRKLKSIARKYDTGRVMQRLQNNGFLLDKA</sequence>
<keyword evidence="4" id="KW-0560">Oxidoreductase</keyword>
<dbReference type="GO" id="GO:0016491">
    <property type="term" value="F:oxidoreductase activity"/>
    <property type="evidence" value="ECO:0007669"/>
    <property type="project" value="UniProtKB-KW"/>
</dbReference>
<comment type="similarity">
    <text evidence="1">Belongs to the oxygen-dependent FAD-linked oxidoreductase family.</text>
</comment>
<keyword evidence="3" id="KW-0274">FAD</keyword>
<feature type="domain" description="FAD-binding PCMH-type" evidence="6">
    <location>
        <begin position="119"/>
        <end position="291"/>
    </location>
</feature>
<feature type="signal peptide" evidence="5">
    <location>
        <begin position="1"/>
        <end position="17"/>
    </location>
</feature>